<dbReference type="OrthoDB" id="5554140at2759"/>
<dbReference type="GO" id="GO:0006893">
    <property type="term" value="P:Golgi to plasma membrane transport"/>
    <property type="evidence" value="ECO:0007669"/>
    <property type="project" value="TreeGrafter"/>
</dbReference>
<gene>
    <name evidence="3" type="ORF">BDZ94DRAFT_1203647</name>
</gene>
<feature type="domain" description="Exocyst complex component Sec10-like alpha-helical bundle" evidence="2">
    <location>
        <begin position="286"/>
        <end position="1036"/>
    </location>
</feature>
<protein>
    <submittedName>
        <fullName evidence="3">Exocyst complex component Sec10-domain-containing protein</fullName>
    </submittedName>
</protein>
<dbReference type="SUPFAM" id="SSF81383">
    <property type="entry name" value="F-box domain"/>
    <property type="match status" value="1"/>
</dbReference>
<comment type="caution">
    <text evidence="3">The sequence shown here is derived from an EMBL/GenBank/DDBJ whole genome shotgun (WGS) entry which is preliminary data.</text>
</comment>
<dbReference type="Pfam" id="PF07393">
    <property type="entry name" value="Sec10_HB"/>
    <property type="match status" value="1"/>
</dbReference>
<evidence type="ECO:0000313" key="3">
    <source>
        <dbReference type="EMBL" id="KAF9456894.1"/>
    </source>
</evidence>
<dbReference type="AlphaFoldDB" id="A0A9P6CDB3"/>
<dbReference type="EMBL" id="MU150398">
    <property type="protein sequence ID" value="KAF9456894.1"/>
    <property type="molecule type" value="Genomic_DNA"/>
</dbReference>
<dbReference type="InterPro" id="IPR048627">
    <property type="entry name" value="Sec10_HB"/>
</dbReference>
<feature type="compositionally biased region" description="Polar residues" evidence="1">
    <location>
        <begin position="693"/>
        <end position="718"/>
    </location>
</feature>
<dbReference type="GO" id="GO:0000145">
    <property type="term" value="C:exocyst"/>
    <property type="evidence" value="ECO:0007669"/>
    <property type="project" value="TreeGrafter"/>
</dbReference>
<evidence type="ECO:0000259" key="2">
    <source>
        <dbReference type="Pfam" id="PF07393"/>
    </source>
</evidence>
<dbReference type="InterPro" id="IPR009976">
    <property type="entry name" value="Sec10-like"/>
</dbReference>
<proteinExistence type="predicted"/>
<feature type="compositionally biased region" description="Basic and acidic residues" evidence="1">
    <location>
        <begin position="663"/>
        <end position="674"/>
    </location>
</feature>
<dbReference type="PANTHER" id="PTHR12100:SF1">
    <property type="entry name" value="RECYCLIN-1"/>
    <property type="match status" value="1"/>
</dbReference>
<accession>A0A9P6CDB3</accession>
<sequence length="1055" mass="117654">MDKFAPLEPVRLYSRAFLAHKAPTDQVAPPPPMVGPILASAPIGRLQAHIHVRIVQYLPLPDVPSYARTCRAANLVIDNEDFWGWRCEELGLKLKGKSGDAKPEEMIDGGEGSQRFKQVLELLEDREQEILGKERAAGATVVEVEADDFGDFIEAGLSGQSIHPTVHDEMGDFFGGSSHDGGSTGFEIFSNSFPPKPHSLIHANPIPNKLTTTTKELYRRAHSVLRSLVVTALAPNIPPHQTLSVIETYAVPTAVSSPLSVASIGPSTQSSLLTQSTLLSLLDRFLSPELQPLRDWRALRYSLRTAMGRFDASLLAAFDSADERGNEESMREAAEASWEVWNTLEGRGRRVNTSDWEMGKVWAEKREIFYERGRWNPLDNITPKNALDFTAMDEFMGSILSALQEHGSRAVRIFPPASQVLLSFADRIASEIVGEYISTLLARAREPQMDEPHNKQEGRDVAGSHSLTFLKATAASFREAWRMVDIIMIAAAEREDSGVKKERAEDVIYQMFGSNMDEYLNDEVEHVREVLEAICKDWDRQAFNSIMVNNSDLPVRTQPRFLSLQNPNQMKRNVLTSFTSMLLLPVTIVPRMGRGVGGALMTGGNAAVQGIAMLNPQRWGAGGYSLENGGSGAISSTTYGKPALDATAENNDDMVFESGDADDYNKNNQDREENAGIQDDEDPWAETVVHIPNITSSNATTTKPSEKMSLQTAPSESPTETKNKFELLLSLDVALEVIHADRESLKRVETFLGYPGYYGHRVRDTIEEVFILMLQALTDGHLSNGFRQATEQMRAYKPAEHTEITSVAPLLQFLELVHIGDTIQSMVQVYFDKEMIHHIDKNDFMNAVIREKKRFENALDDSVAAGLNAGTEVLMNQVEHIILSLTEPQEYSPPGDGPFDFGPTKGCTESIKCLDVHCRLLKGSMSKEVLEVFYQEIGIRLIAILQKHIKRQKISLFGGFQVIADLNAYHAFISSLKVPKITSDFSHLKMLGHVFVIEDAKDLAQIARDVTHYGGAYRPEDIYEFIQRRSDWKKIEKIVDKTMYNLSFKEDCIVC</sequence>
<dbReference type="Proteomes" id="UP000807353">
    <property type="component" value="Unassembled WGS sequence"/>
</dbReference>
<keyword evidence="4" id="KW-1185">Reference proteome</keyword>
<dbReference type="InterPro" id="IPR036047">
    <property type="entry name" value="F-box-like_dom_sf"/>
</dbReference>
<reference evidence="3" key="1">
    <citation type="submission" date="2020-11" db="EMBL/GenBank/DDBJ databases">
        <authorList>
            <consortium name="DOE Joint Genome Institute"/>
            <person name="Ahrendt S."/>
            <person name="Riley R."/>
            <person name="Andreopoulos W."/>
            <person name="Labutti K."/>
            <person name="Pangilinan J."/>
            <person name="Ruiz-Duenas F.J."/>
            <person name="Barrasa J.M."/>
            <person name="Sanchez-Garcia M."/>
            <person name="Camarero S."/>
            <person name="Miyauchi S."/>
            <person name="Serrano A."/>
            <person name="Linde D."/>
            <person name="Babiker R."/>
            <person name="Drula E."/>
            <person name="Ayuso-Fernandez I."/>
            <person name="Pacheco R."/>
            <person name="Padilla G."/>
            <person name="Ferreira P."/>
            <person name="Barriuso J."/>
            <person name="Kellner H."/>
            <person name="Castanera R."/>
            <person name="Alfaro M."/>
            <person name="Ramirez L."/>
            <person name="Pisabarro A.G."/>
            <person name="Kuo A."/>
            <person name="Tritt A."/>
            <person name="Lipzen A."/>
            <person name="He G."/>
            <person name="Yan M."/>
            <person name="Ng V."/>
            <person name="Cullen D."/>
            <person name="Martin F."/>
            <person name="Rosso M.-N."/>
            <person name="Henrissat B."/>
            <person name="Hibbett D."/>
            <person name="Martinez A.T."/>
            <person name="Grigoriev I.V."/>
        </authorList>
    </citation>
    <scope>NUCLEOTIDE SEQUENCE</scope>
    <source>
        <strain evidence="3">CBS 247.69</strain>
    </source>
</reference>
<name>A0A9P6CDB3_9AGAR</name>
<dbReference type="GO" id="GO:0006887">
    <property type="term" value="P:exocytosis"/>
    <property type="evidence" value="ECO:0007669"/>
    <property type="project" value="TreeGrafter"/>
</dbReference>
<organism evidence="3 4">
    <name type="scientific">Collybia nuda</name>
    <dbReference type="NCBI Taxonomy" id="64659"/>
    <lineage>
        <taxon>Eukaryota</taxon>
        <taxon>Fungi</taxon>
        <taxon>Dikarya</taxon>
        <taxon>Basidiomycota</taxon>
        <taxon>Agaricomycotina</taxon>
        <taxon>Agaricomycetes</taxon>
        <taxon>Agaricomycetidae</taxon>
        <taxon>Agaricales</taxon>
        <taxon>Tricholomatineae</taxon>
        <taxon>Clitocybaceae</taxon>
        <taxon>Collybia</taxon>
    </lineage>
</organism>
<evidence type="ECO:0000313" key="4">
    <source>
        <dbReference type="Proteomes" id="UP000807353"/>
    </source>
</evidence>
<evidence type="ECO:0000256" key="1">
    <source>
        <dbReference type="SAM" id="MobiDB-lite"/>
    </source>
</evidence>
<feature type="region of interest" description="Disordered" evidence="1">
    <location>
        <begin position="654"/>
        <end position="721"/>
    </location>
</feature>
<dbReference type="PANTHER" id="PTHR12100">
    <property type="entry name" value="SEC10"/>
    <property type="match status" value="1"/>
</dbReference>